<dbReference type="EC" id="3.1.26.4" evidence="2"/>
<accession>A0ABQ8LW96</accession>
<organism evidence="4 5">
    <name type="scientific">Labeo rohita</name>
    <name type="common">Indian major carp</name>
    <name type="synonym">Cyprinus rohita</name>
    <dbReference type="NCBI Taxonomy" id="84645"/>
    <lineage>
        <taxon>Eukaryota</taxon>
        <taxon>Metazoa</taxon>
        <taxon>Chordata</taxon>
        <taxon>Craniata</taxon>
        <taxon>Vertebrata</taxon>
        <taxon>Euteleostomi</taxon>
        <taxon>Actinopterygii</taxon>
        <taxon>Neopterygii</taxon>
        <taxon>Teleostei</taxon>
        <taxon>Ostariophysi</taxon>
        <taxon>Cypriniformes</taxon>
        <taxon>Cyprinidae</taxon>
        <taxon>Labeoninae</taxon>
        <taxon>Labeonini</taxon>
        <taxon>Labeo</taxon>
    </lineage>
</organism>
<dbReference type="CDD" id="cd00303">
    <property type="entry name" value="retropepsin_like"/>
    <property type="match status" value="1"/>
</dbReference>
<dbReference type="Gene3D" id="2.40.70.10">
    <property type="entry name" value="Acid Proteases"/>
    <property type="match status" value="1"/>
</dbReference>
<feature type="domain" description="Reverse transcriptase" evidence="3">
    <location>
        <begin position="332"/>
        <end position="511"/>
    </location>
</feature>
<dbReference type="PROSITE" id="PS50878">
    <property type="entry name" value="RT_POL"/>
    <property type="match status" value="1"/>
</dbReference>
<dbReference type="SUPFAM" id="SSF56672">
    <property type="entry name" value="DNA/RNA polymerases"/>
    <property type="match status" value="1"/>
</dbReference>
<dbReference type="Gene3D" id="3.30.70.270">
    <property type="match status" value="1"/>
</dbReference>
<dbReference type="Gene3D" id="3.10.10.10">
    <property type="entry name" value="HIV Type 1 Reverse Transcriptase, subunit A, domain 1"/>
    <property type="match status" value="1"/>
</dbReference>
<dbReference type="PANTHER" id="PTHR15503:SF22">
    <property type="entry name" value="TRANSPOSON TY3-I GAG POLYPROTEIN"/>
    <property type="match status" value="1"/>
</dbReference>
<sequence length="673" mass="75148">MALRQGRRTAADYALSFCTLAAQSGWNDGPLKLHFRKGLNPDLQVELACRDEGLTLEQYIDLSIRVDNVLRARKSSRLLTSVPQTTPTSEAAPEPMQIGHIRANCPTRPPCPSTSVSCDEFSSNRCEIPVILGSGDVLVEATALIDSGAAGNFIDVDFVTANRLPVVSCSSHVTVAALDGRPLGSGKIRHTTNDLTLRIGPCHLETIRFFVISSPHSPIILGYPWLNLHGPTIAWADCTITRWSSRCQEHCLQPKIRSEAPPMIHSTKNVIPTEYQDLLEAFSHLKATQLPPHRPGDCAIDLIPGATPPRGRVFPLSQAESAAMNTYIQEELAKGFIRPSTSPTSAGFFFVKQKDGGFRPCIDYRGFNEITVKYRYPLPLVPSALEQLRTAKIFTKLNLRSAYNLIRIRSGDEWKTAFSTTSGRYEYRVMPFGLANSPSFFQAFINEVFRDMLNRWVIVYIDDILIYSNSYTEHVKHVRAVLQRVIAHQLSRMHEPDLPPSSSETILPTSMIVAPVSWDIMTEISEAQTQDPPPADCPDNLIYVPLSLRPRVLGNPQNFQRSTPGSNRVRRHTLPYVALRPGQPQARPNPPDEPGQWSLWLPPTAVSGNHHRTFKSLHLPQPRVHFPLSAIYRPPGWRDSLRSFVSIFWRAVLGEGSEPGIWPEPREPPPSQV</sequence>
<comment type="similarity">
    <text evidence="1">Belongs to the beta type-B retroviral polymerase family. HERV class-II K(HML-2) pol subfamily.</text>
</comment>
<dbReference type="InterPro" id="IPR043502">
    <property type="entry name" value="DNA/RNA_pol_sf"/>
</dbReference>
<evidence type="ECO:0000256" key="1">
    <source>
        <dbReference type="ARBA" id="ARBA00010879"/>
    </source>
</evidence>
<evidence type="ECO:0000256" key="2">
    <source>
        <dbReference type="ARBA" id="ARBA00012180"/>
    </source>
</evidence>
<dbReference type="EMBL" id="JACTAM010000016">
    <property type="protein sequence ID" value="KAI2654917.1"/>
    <property type="molecule type" value="Genomic_DNA"/>
</dbReference>
<dbReference type="CDD" id="cd01647">
    <property type="entry name" value="RT_LTR"/>
    <property type="match status" value="1"/>
</dbReference>
<evidence type="ECO:0000313" key="4">
    <source>
        <dbReference type="EMBL" id="KAI2654917.1"/>
    </source>
</evidence>
<keyword evidence="5" id="KW-1185">Reference proteome</keyword>
<gene>
    <name evidence="4" type="ORF">H4Q32_017210</name>
</gene>
<evidence type="ECO:0000313" key="5">
    <source>
        <dbReference type="Proteomes" id="UP000830375"/>
    </source>
</evidence>
<dbReference type="Pfam" id="PF00078">
    <property type="entry name" value="RVT_1"/>
    <property type="match status" value="1"/>
</dbReference>
<name>A0ABQ8LW96_LABRO</name>
<dbReference type="InterPro" id="IPR000477">
    <property type="entry name" value="RT_dom"/>
</dbReference>
<comment type="caution">
    <text evidence="4">The sequence shown here is derived from an EMBL/GenBank/DDBJ whole genome shotgun (WGS) entry which is preliminary data.</text>
</comment>
<reference evidence="4 5" key="1">
    <citation type="submission" date="2022-01" db="EMBL/GenBank/DDBJ databases">
        <title>A high-quality chromosome-level genome assembly of rohu carp, Labeo rohita.</title>
        <authorList>
            <person name="Arick M.A. II"/>
            <person name="Hsu C.-Y."/>
            <person name="Magbanua Z."/>
            <person name="Pechanova O."/>
            <person name="Grover C."/>
            <person name="Miller E."/>
            <person name="Thrash A."/>
            <person name="Ezzel L."/>
            <person name="Alam S."/>
            <person name="Benzie J."/>
            <person name="Hamilton M."/>
            <person name="Karsi A."/>
            <person name="Lawrence M.L."/>
            <person name="Peterson D.G."/>
        </authorList>
    </citation>
    <scope>NUCLEOTIDE SEQUENCE [LARGE SCALE GENOMIC DNA]</scope>
    <source>
        <strain evidence="5">BAU-BD-2019</strain>
        <tissue evidence="4">Blood</tissue>
    </source>
</reference>
<evidence type="ECO:0000259" key="3">
    <source>
        <dbReference type="PROSITE" id="PS50878"/>
    </source>
</evidence>
<proteinExistence type="inferred from homology"/>
<dbReference type="PANTHER" id="PTHR15503">
    <property type="entry name" value="LDOC1 RELATED"/>
    <property type="match status" value="1"/>
</dbReference>
<dbReference type="Proteomes" id="UP000830375">
    <property type="component" value="Unassembled WGS sequence"/>
</dbReference>
<dbReference type="InterPro" id="IPR032567">
    <property type="entry name" value="RTL1-rel"/>
</dbReference>
<dbReference type="InterPro" id="IPR021109">
    <property type="entry name" value="Peptidase_aspartic_dom_sf"/>
</dbReference>
<dbReference type="InterPro" id="IPR043128">
    <property type="entry name" value="Rev_trsase/Diguanyl_cyclase"/>
</dbReference>
<protein>
    <recommendedName>
        <fullName evidence="2">ribonuclease H</fullName>
        <ecNumber evidence="2">3.1.26.4</ecNumber>
    </recommendedName>
</protein>